<sequence length="446" mass="51251">MEEDYYTGHHGTIIEYILTCDVCQFPFKGDDSLAEHLILHSKDSLHVEGFYQCCDNNTTMSYNEAIEHFSIGHGESSRREEEEFQAREIPRENIRIYRGSKRGRNKSTAERICYICNKEFKKPSDLLRHMRVHTGERPFKCSKCAEDFKIKNHLIRHMKIHNNRAKSEFQCSVCSKMFLSSSALRLHFRLHNNYCPFPCDNPECNEMFRTKKLMMTHYSREHSEVVGKRVEQTLSEEARLQLFDLLKQRPRVVSNSAASDTLFAPIRTGELIVSKNSAFSPIDVEPVVMYEKPPIATGQVIIRVQLRSVSVGPEHSNLRSQTEIVVTVESMRMHALNESLFSTQFRLGGIPMTLYLIIDPKIVLERLRESPESGFMMAVVPAVGDPSTTRELTPLLFIISPEEAAWGQLPSLFIECFVSQPDATLENRQQYAQSCLPLLNNNNFTF</sequence>
<reference evidence="2" key="1">
    <citation type="submission" date="2022-11" db="UniProtKB">
        <authorList>
            <consortium name="WormBaseParasite"/>
        </authorList>
    </citation>
    <scope>IDENTIFICATION</scope>
</reference>
<dbReference type="Proteomes" id="UP000887580">
    <property type="component" value="Unplaced"/>
</dbReference>
<protein>
    <submittedName>
        <fullName evidence="2">C2H2-type domain-containing protein</fullName>
    </submittedName>
</protein>
<evidence type="ECO:0000313" key="2">
    <source>
        <dbReference type="WBParaSite" id="PS1159_v2.g797.t1"/>
    </source>
</evidence>
<organism evidence="1 2">
    <name type="scientific">Panagrolaimus sp. PS1159</name>
    <dbReference type="NCBI Taxonomy" id="55785"/>
    <lineage>
        <taxon>Eukaryota</taxon>
        <taxon>Metazoa</taxon>
        <taxon>Ecdysozoa</taxon>
        <taxon>Nematoda</taxon>
        <taxon>Chromadorea</taxon>
        <taxon>Rhabditida</taxon>
        <taxon>Tylenchina</taxon>
        <taxon>Panagrolaimomorpha</taxon>
        <taxon>Panagrolaimoidea</taxon>
        <taxon>Panagrolaimidae</taxon>
        <taxon>Panagrolaimus</taxon>
    </lineage>
</organism>
<dbReference type="WBParaSite" id="PS1159_v2.g797.t1">
    <property type="protein sequence ID" value="PS1159_v2.g797.t1"/>
    <property type="gene ID" value="PS1159_v2.g797"/>
</dbReference>
<name>A0AC35GS30_9BILA</name>
<evidence type="ECO:0000313" key="1">
    <source>
        <dbReference type="Proteomes" id="UP000887580"/>
    </source>
</evidence>
<accession>A0AC35GS30</accession>
<proteinExistence type="predicted"/>